<feature type="binding site" evidence="14">
    <location>
        <begin position="259"/>
        <end position="265"/>
    </location>
    <ligand>
        <name>S-adenosyl-L-methionine</name>
        <dbReference type="ChEBI" id="CHEBI:59789"/>
    </ligand>
</feature>
<dbReference type="InterPro" id="IPR004573">
    <property type="entry name" value="rRNA_ssu_MeTfrase_B"/>
</dbReference>
<dbReference type="InterPro" id="IPR029063">
    <property type="entry name" value="SAM-dependent_MTases_sf"/>
</dbReference>
<dbReference type="Gene3D" id="1.10.940.10">
    <property type="entry name" value="NusB-like"/>
    <property type="match status" value="1"/>
</dbReference>
<sequence length="446" mass="50251">MNKVRKNVREAALELLETVEKNQSYSNLMLNSYIEKYGFAGPDAGLLTEIAYGTLQRKQTLDFFLAPFLRKKIETWVRILLRLSLYQMVYLDKIPDRAIIFEAVEIAKKRGHQGISGMVNGVLRAMQRKGLPSFKEIEDPIERLSVATSHPRWLVERWLEEYGYKTTKEMCEANLAPPVQTARVNVNKASVEEVVDRLGREGFKIEPSPVIPEAVRSLKGNLARSVCFKEGLITIQDESSMAVAYALDIQKGQHILDCCAAPGGKTTHIAEKLGGTGKVTALDLHPHKIKLIRENAERLGLSQIEAVVMDSREAGQHFEKESFDRILVDAPCSGLGVVRRKPDIKYVKNIKDMKTLQHVQLSILEEMAGLLKPDGIMVFSTCTVDRAENEGTIETFLKQHPGFEPYPLHVPEAMENYVDGYRTQIFPQDFGGDGFFIASVRKKEME</sequence>
<dbReference type="InterPro" id="IPR049560">
    <property type="entry name" value="MeTrfase_RsmB-F_NOP2_cat"/>
</dbReference>
<feature type="binding site" evidence="14">
    <location>
        <position position="310"/>
    </location>
    <ligand>
        <name>S-adenosyl-L-methionine</name>
        <dbReference type="ChEBI" id="CHEBI:59789"/>
    </ligand>
</feature>
<evidence type="ECO:0000256" key="13">
    <source>
        <dbReference type="ARBA" id="ARBA00047283"/>
    </source>
</evidence>
<dbReference type="InterPro" id="IPR001678">
    <property type="entry name" value="MeTrfase_RsmB-F_NOP2_dom"/>
</dbReference>
<dbReference type="AlphaFoldDB" id="A0A5J4JED3"/>
<dbReference type="PROSITE" id="PS01153">
    <property type="entry name" value="NOL1_NOP2_SUN"/>
    <property type="match status" value="1"/>
</dbReference>
<comment type="function">
    <text evidence="1">Specifically methylates the cytosine at position 967 (m5C967) of 16S rRNA.</text>
</comment>
<dbReference type="Proteomes" id="UP000391919">
    <property type="component" value="Unassembled WGS sequence"/>
</dbReference>
<dbReference type="EMBL" id="BKZQ01000020">
    <property type="protein sequence ID" value="GER70413.1"/>
    <property type="molecule type" value="Genomic_DNA"/>
</dbReference>
<evidence type="ECO:0000313" key="16">
    <source>
        <dbReference type="EMBL" id="GER70413.1"/>
    </source>
</evidence>
<dbReference type="FunFam" id="1.10.940.10:FF:000006">
    <property type="entry name" value="16S rRNA (Cytosine(967)-C(5))-methyltransferase RsmB"/>
    <property type="match status" value="1"/>
</dbReference>
<name>A0A5J4JED3_9BACI</name>
<dbReference type="GO" id="GO:0008649">
    <property type="term" value="F:rRNA methyltransferase activity"/>
    <property type="evidence" value="ECO:0007669"/>
    <property type="project" value="InterPro"/>
</dbReference>
<keyword evidence="7 14" id="KW-0489">Methyltransferase</keyword>
<evidence type="ECO:0000259" key="15">
    <source>
        <dbReference type="PROSITE" id="PS51686"/>
    </source>
</evidence>
<dbReference type="FunFam" id="3.30.70.1170:FF:000003">
    <property type="entry name" value="16S rRNA (Cytosine(967)-C(5))-methyltransferase RsmB"/>
    <property type="match status" value="1"/>
</dbReference>
<keyword evidence="10 14" id="KW-0694">RNA-binding</keyword>
<evidence type="ECO:0000256" key="10">
    <source>
        <dbReference type="ARBA" id="ARBA00022884"/>
    </source>
</evidence>
<dbReference type="InterPro" id="IPR006027">
    <property type="entry name" value="NusB_RsmB_TIM44"/>
</dbReference>
<evidence type="ECO:0000256" key="12">
    <source>
        <dbReference type="ARBA" id="ARBA00031088"/>
    </source>
</evidence>
<dbReference type="SUPFAM" id="SSF48013">
    <property type="entry name" value="NusB-like"/>
    <property type="match status" value="1"/>
</dbReference>
<dbReference type="Pfam" id="PF22458">
    <property type="entry name" value="RsmF-B_ferredox"/>
    <property type="match status" value="1"/>
</dbReference>
<comment type="caution">
    <text evidence="16">The sequence shown here is derived from an EMBL/GenBank/DDBJ whole genome shotgun (WGS) entry which is preliminary data.</text>
</comment>
<dbReference type="Gene3D" id="3.30.70.1170">
    <property type="entry name" value="Sun protein, domain 3"/>
    <property type="match status" value="1"/>
</dbReference>
<keyword evidence="8 14" id="KW-0808">Transferase</keyword>
<organism evidence="16 17">
    <name type="scientific">Weizmannia acidilactici</name>
    <dbReference type="NCBI Taxonomy" id="2607726"/>
    <lineage>
        <taxon>Bacteria</taxon>
        <taxon>Bacillati</taxon>
        <taxon>Bacillota</taxon>
        <taxon>Bacilli</taxon>
        <taxon>Bacillales</taxon>
        <taxon>Bacillaceae</taxon>
        <taxon>Heyndrickxia</taxon>
    </lineage>
</organism>
<dbReference type="GO" id="GO:0006355">
    <property type="term" value="P:regulation of DNA-templated transcription"/>
    <property type="evidence" value="ECO:0007669"/>
    <property type="project" value="InterPro"/>
</dbReference>
<dbReference type="PRINTS" id="PR02008">
    <property type="entry name" value="RCMTFAMILY"/>
</dbReference>
<accession>A0A5J4JED3</accession>
<evidence type="ECO:0000256" key="4">
    <source>
        <dbReference type="ARBA" id="ARBA00012140"/>
    </source>
</evidence>
<dbReference type="GO" id="GO:0003723">
    <property type="term" value="F:RNA binding"/>
    <property type="evidence" value="ECO:0007669"/>
    <property type="project" value="UniProtKB-UniRule"/>
</dbReference>
<feature type="domain" description="SAM-dependent MTase RsmB/NOP-type" evidence="15">
    <location>
        <begin position="170"/>
        <end position="443"/>
    </location>
</feature>
<evidence type="ECO:0000256" key="14">
    <source>
        <dbReference type="PROSITE-ProRule" id="PRU01023"/>
    </source>
</evidence>
<dbReference type="PROSITE" id="PS51686">
    <property type="entry name" value="SAM_MT_RSMB_NOP"/>
    <property type="match status" value="1"/>
</dbReference>
<gene>
    <name evidence="16" type="ORF">BpJC7_17160</name>
</gene>
<dbReference type="NCBIfam" id="NF011494">
    <property type="entry name" value="PRK14902.1"/>
    <property type="match status" value="1"/>
</dbReference>
<dbReference type="SUPFAM" id="SSF53335">
    <property type="entry name" value="S-adenosyl-L-methionine-dependent methyltransferases"/>
    <property type="match status" value="1"/>
</dbReference>
<comment type="subcellular location">
    <subcellularLocation>
        <location evidence="2">Cytoplasm</location>
    </subcellularLocation>
</comment>
<dbReference type="Pfam" id="PF01029">
    <property type="entry name" value="NusB"/>
    <property type="match status" value="1"/>
</dbReference>
<evidence type="ECO:0000256" key="11">
    <source>
        <dbReference type="ARBA" id="ARBA00030399"/>
    </source>
</evidence>
<dbReference type="NCBIfam" id="TIGR00563">
    <property type="entry name" value="rsmB"/>
    <property type="match status" value="1"/>
</dbReference>
<dbReference type="Pfam" id="PF01189">
    <property type="entry name" value="Methyltr_RsmB-F"/>
    <property type="match status" value="1"/>
</dbReference>
<dbReference type="EC" id="2.1.1.176" evidence="4"/>
<keyword evidence="6" id="KW-0698">rRNA processing</keyword>
<dbReference type="Gene3D" id="3.40.50.150">
    <property type="entry name" value="Vaccinia Virus protein VP39"/>
    <property type="match status" value="1"/>
</dbReference>
<dbReference type="CDD" id="cd02440">
    <property type="entry name" value="AdoMet_MTases"/>
    <property type="match status" value="1"/>
</dbReference>
<evidence type="ECO:0000256" key="7">
    <source>
        <dbReference type="ARBA" id="ARBA00022603"/>
    </source>
</evidence>
<dbReference type="InterPro" id="IPR018314">
    <property type="entry name" value="RsmB/NOL1/NOP2-like_CS"/>
</dbReference>
<keyword evidence="5" id="KW-0963">Cytoplasm</keyword>
<protein>
    <recommendedName>
        <fullName evidence="4">16S rRNA (cytosine(967)-C(5))-methyltransferase</fullName>
        <ecNumber evidence="4">2.1.1.176</ecNumber>
    </recommendedName>
    <alternativeName>
        <fullName evidence="11">16S rRNA m5C967 methyltransferase</fullName>
    </alternativeName>
    <alternativeName>
        <fullName evidence="12">rRNA (cytosine-C(5)-)-methyltransferase RsmB</fullName>
    </alternativeName>
</protein>
<dbReference type="PANTHER" id="PTHR22807">
    <property type="entry name" value="NOP2 YEAST -RELATED NOL1/NOP2/FMU SUN DOMAIN-CONTAINING"/>
    <property type="match status" value="1"/>
</dbReference>
<evidence type="ECO:0000256" key="5">
    <source>
        <dbReference type="ARBA" id="ARBA00022490"/>
    </source>
</evidence>
<evidence type="ECO:0000256" key="2">
    <source>
        <dbReference type="ARBA" id="ARBA00004496"/>
    </source>
</evidence>
<evidence type="ECO:0000256" key="3">
    <source>
        <dbReference type="ARBA" id="ARBA00007494"/>
    </source>
</evidence>
<feature type="binding site" evidence="14">
    <location>
        <position position="329"/>
    </location>
    <ligand>
        <name>S-adenosyl-L-methionine</name>
        <dbReference type="ChEBI" id="CHEBI:59789"/>
    </ligand>
</feature>
<dbReference type="InterPro" id="IPR023267">
    <property type="entry name" value="RCMT"/>
</dbReference>
<dbReference type="InterPro" id="IPR035926">
    <property type="entry name" value="NusB-like_sf"/>
</dbReference>
<feature type="binding site" evidence="14">
    <location>
        <position position="283"/>
    </location>
    <ligand>
        <name>S-adenosyl-L-methionine</name>
        <dbReference type="ChEBI" id="CHEBI:59789"/>
    </ligand>
</feature>
<feature type="active site" description="Nucleophile" evidence="14">
    <location>
        <position position="382"/>
    </location>
</feature>
<dbReference type="RefSeq" id="WP_151706002.1">
    <property type="nucleotide sequence ID" value="NZ_BKZQ01000020.1"/>
</dbReference>
<comment type="similarity">
    <text evidence="3 14">Belongs to the class I-like SAM-binding methyltransferase superfamily. RsmB/NOP family.</text>
</comment>
<evidence type="ECO:0000256" key="8">
    <source>
        <dbReference type="ARBA" id="ARBA00022679"/>
    </source>
</evidence>
<proteinExistence type="inferred from homology"/>
<dbReference type="PANTHER" id="PTHR22807:SF53">
    <property type="entry name" value="RIBOSOMAL RNA SMALL SUBUNIT METHYLTRANSFERASE B-RELATED"/>
    <property type="match status" value="1"/>
</dbReference>
<keyword evidence="9 14" id="KW-0949">S-adenosyl-L-methionine</keyword>
<evidence type="ECO:0000313" key="17">
    <source>
        <dbReference type="Proteomes" id="UP000391919"/>
    </source>
</evidence>
<dbReference type="GO" id="GO:0005737">
    <property type="term" value="C:cytoplasm"/>
    <property type="evidence" value="ECO:0007669"/>
    <property type="project" value="UniProtKB-SubCell"/>
</dbReference>
<evidence type="ECO:0000256" key="6">
    <source>
        <dbReference type="ARBA" id="ARBA00022552"/>
    </source>
</evidence>
<keyword evidence="17" id="KW-1185">Reference proteome</keyword>
<dbReference type="FunFam" id="3.40.50.150:FF:000022">
    <property type="entry name" value="Ribosomal RNA small subunit methyltransferase B"/>
    <property type="match status" value="1"/>
</dbReference>
<comment type="catalytic activity">
    <reaction evidence="13">
        <text>cytidine(967) in 16S rRNA + S-adenosyl-L-methionine = 5-methylcytidine(967) in 16S rRNA + S-adenosyl-L-homocysteine + H(+)</text>
        <dbReference type="Rhea" id="RHEA:42748"/>
        <dbReference type="Rhea" id="RHEA-COMP:10219"/>
        <dbReference type="Rhea" id="RHEA-COMP:10220"/>
        <dbReference type="ChEBI" id="CHEBI:15378"/>
        <dbReference type="ChEBI" id="CHEBI:57856"/>
        <dbReference type="ChEBI" id="CHEBI:59789"/>
        <dbReference type="ChEBI" id="CHEBI:74483"/>
        <dbReference type="ChEBI" id="CHEBI:82748"/>
        <dbReference type="EC" id="2.1.1.176"/>
    </reaction>
</comment>
<reference evidence="16 17" key="1">
    <citation type="submission" date="2019-09" db="EMBL/GenBank/DDBJ databases">
        <title>Draft genome sequence of Bacillus sp. JC-7.</title>
        <authorList>
            <person name="Tanaka N."/>
            <person name="Shiwa Y."/>
            <person name="Fujita N."/>
            <person name="Tanasupawat S."/>
        </authorList>
    </citation>
    <scope>NUCLEOTIDE SEQUENCE [LARGE SCALE GENOMIC DNA]</scope>
    <source>
        <strain evidence="16 17">JC-7</strain>
    </source>
</reference>
<evidence type="ECO:0000256" key="1">
    <source>
        <dbReference type="ARBA" id="ARBA00002724"/>
    </source>
</evidence>
<dbReference type="InterPro" id="IPR054728">
    <property type="entry name" value="RsmB-like_ferredoxin"/>
</dbReference>
<evidence type="ECO:0000256" key="9">
    <source>
        <dbReference type="ARBA" id="ARBA00022691"/>
    </source>
</evidence>